<evidence type="ECO:0000256" key="2">
    <source>
        <dbReference type="ARBA" id="ARBA00022588"/>
    </source>
</evidence>
<keyword evidence="3" id="KW-0391">Immunity</keyword>
<dbReference type="InterPro" id="IPR036505">
    <property type="entry name" value="Amidase/PGRP_sf"/>
</dbReference>
<evidence type="ECO:0000259" key="4">
    <source>
        <dbReference type="SMART" id="SM00644"/>
    </source>
</evidence>
<evidence type="ECO:0000256" key="1">
    <source>
        <dbReference type="ARBA" id="ARBA00007553"/>
    </source>
</evidence>
<dbReference type="InterPro" id="IPR015510">
    <property type="entry name" value="PGRP"/>
</dbReference>
<evidence type="ECO:0000313" key="7">
    <source>
        <dbReference type="Proteomes" id="UP001159363"/>
    </source>
</evidence>
<organism evidence="6 7">
    <name type="scientific">Dryococelus australis</name>
    <dbReference type="NCBI Taxonomy" id="614101"/>
    <lineage>
        <taxon>Eukaryota</taxon>
        <taxon>Metazoa</taxon>
        <taxon>Ecdysozoa</taxon>
        <taxon>Arthropoda</taxon>
        <taxon>Hexapoda</taxon>
        <taxon>Insecta</taxon>
        <taxon>Pterygota</taxon>
        <taxon>Neoptera</taxon>
        <taxon>Polyneoptera</taxon>
        <taxon>Phasmatodea</taxon>
        <taxon>Verophasmatodea</taxon>
        <taxon>Anareolatae</taxon>
        <taxon>Phasmatidae</taxon>
        <taxon>Eurycanthinae</taxon>
        <taxon>Dryococelus</taxon>
    </lineage>
</organism>
<keyword evidence="7" id="KW-1185">Reference proteome</keyword>
<keyword evidence="2" id="KW-0399">Innate immunity</keyword>
<accession>A0ABQ9G0Z6</accession>
<name>A0ABQ9G0Z6_9NEOP</name>
<dbReference type="Proteomes" id="UP001159363">
    <property type="component" value="Chromosome 16"/>
</dbReference>
<dbReference type="InterPro" id="IPR002502">
    <property type="entry name" value="Amidase_domain"/>
</dbReference>
<feature type="domain" description="Peptidoglycan recognition protein family" evidence="5">
    <location>
        <begin position="25"/>
        <end position="167"/>
    </location>
</feature>
<dbReference type="EMBL" id="JARBHB010000017">
    <property type="protein sequence ID" value="KAJ8866160.1"/>
    <property type="molecule type" value="Genomic_DNA"/>
</dbReference>
<evidence type="ECO:0000256" key="3">
    <source>
        <dbReference type="ARBA" id="ARBA00022859"/>
    </source>
</evidence>
<dbReference type="SMART" id="SM00701">
    <property type="entry name" value="PGRP"/>
    <property type="match status" value="1"/>
</dbReference>
<reference evidence="6 7" key="1">
    <citation type="submission" date="2023-02" db="EMBL/GenBank/DDBJ databases">
        <title>LHISI_Scaffold_Assembly.</title>
        <authorList>
            <person name="Stuart O.P."/>
            <person name="Cleave R."/>
            <person name="Magrath M.J.L."/>
            <person name="Mikheyev A.S."/>
        </authorList>
    </citation>
    <scope>NUCLEOTIDE SEQUENCE [LARGE SCALE GENOMIC DNA]</scope>
    <source>
        <strain evidence="6">Daus_M_001</strain>
        <tissue evidence="6">Leg muscle</tissue>
    </source>
</reference>
<dbReference type="Pfam" id="PF01510">
    <property type="entry name" value="Amidase_2"/>
    <property type="match status" value="1"/>
</dbReference>
<dbReference type="CDD" id="cd06583">
    <property type="entry name" value="PGRP"/>
    <property type="match status" value="1"/>
</dbReference>
<dbReference type="Gene3D" id="3.40.80.10">
    <property type="entry name" value="Peptidoglycan recognition protein-like"/>
    <property type="match status" value="1"/>
</dbReference>
<dbReference type="InterPro" id="IPR006619">
    <property type="entry name" value="PGRP_domain_met/bac"/>
</dbReference>
<protein>
    <recommendedName>
        <fullName evidence="8">Peptidoglycan-recognition protein</fullName>
    </recommendedName>
</protein>
<dbReference type="SMART" id="SM00644">
    <property type="entry name" value="Ami_2"/>
    <property type="match status" value="1"/>
</dbReference>
<evidence type="ECO:0000259" key="5">
    <source>
        <dbReference type="SMART" id="SM00701"/>
    </source>
</evidence>
<dbReference type="PANTHER" id="PTHR11022">
    <property type="entry name" value="PEPTIDOGLYCAN RECOGNITION PROTEIN"/>
    <property type="match status" value="1"/>
</dbReference>
<gene>
    <name evidence="6" type="ORF">PR048_033684</name>
</gene>
<dbReference type="PANTHER" id="PTHR11022:SF74">
    <property type="entry name" value="PEPTIDOGLYCAN-RECOGNITION PROTEIN SA"/>
    <property type="match status" value="1"/>
</dbReference>
<comment type="similarity">
    <text evidence="1">Belongs to the N-acetylmuramoyl-L-alanine amidase 2 family.</text>
</comment>
<proteinExistence type="inferred from homology"/>
<evidence type="ECO:0008006" key="8">
    <source>
        <dbReference type="Google" id="ProtNLM"/>
    </source>
</evidence>
<feature type="domain" description="N-acetylmuramoyl-L-alanine amidase" evidence="4">
    <location>
        <begin position="36"/>
        <end position="173"/>
    </location>
</feature>
<evidence type="ECO:0000313" key="6">
    <source>
        <dbReference type="EMBL" id="KAJ8866160.1"/>
    </source>
</evidence>
<sequence length="195" mass="21939">MVCDGVFVCFLPDDNNPNRTLPNRCKIFSKQQWGGYEAKSVTLLEHPTKYVVISHTAGHSCFESKTCSYFVRNIQNLHRSQPAYDDIGYNFLIGGDGNVYEGRGWDFASMHSGFVRNKNIAICFMGNFVKDSPTYIQVSSCEQLIDLGVKLGKLDTNYKVVAHNQTYNTLSPGTNIYSIISTWPHFYVPSADDPV</sequence>
<dbReference type="SUPFAM" id="SSF55846">
    <property type="entry name" value="N-acetylmuramoyl-L-alanine amidase-like"/>
    <property type="match status" value="1"/>
</dbReference>
<comment type="caution">
    <text evidence="6">The sequence shown here is derived from an EMBL/GenBank/DDBJ whole genome shotgun (WGS) entry which is preliminary data.</text>
</comment>